<organism evidence="10 11">
    <name type="scientific">Stagnimonas aquatica</name>
    <dbReference type="NCBI Taxonomy" id="2689987"/>
    <lineage>
        <taxon>Bacteria</taxon>
        <taxon>Pseudomonadati</taxon>
        <taxon>Pseudomonadota</taxon>
        <taxon>Gammaproteobacteria</taxon>
        <taxon>Nevskiales</taxon>
        <taxon>Nevskiaceae</taxon>
        <taxon>Stagnimonas</taxon>
    </lineage>
</organism>
<dbReference type="InterPro" id="IPR036259">
    <property type="entry name" value="MFS_trans_sf"/>
</dbReference>
<feature type="transmembrane region" description="Helical" evidence="8">
    <location>
        <begin position="242"/>
        <end position="259"/>
    </location>
</feature>
<comment type="caution">
    <text evidence="10">The sequence shown here is derived from an EMBL/GenBank/DDBJ whole genome shotgun (WGS) entry which is preliminary data.</text>
</comment>
<evidence type="ECO:0000256" key="5">
    <source>
        <dbReference type="ARBA" id="ARBA00022692"/>
    </source>
</evidence>
<feature type="transmembrane region" description="Helical" evidence="8">
    <location>
        <begin position="210"/>
        <end position="230"/>
    </location>
</feature>
<feature type="domain" description="Major facilitator superfamily (MFS) profile" evidence="9">
    <location>
        <begin position="23"/>
        <end position="517"/>
    </location>
</feature>
<feature type="transmembrane region" description="Helical" evidence="8">
    <location>
        <begin position="175"/>
        <end position="198"/>
    </location>
</feature>
<dbReference type="InterPro" id="IPR011701">
    <property type="entry name" value="MFS"/>
</dbReference>
<keyword evidence="5 8" id="KW-0812">Transmembrane</keyword>
<dbReference type="Gene3D" id="1.20.1720.10">
    <property type="entry name" value="Multidrug resistance protein D"/>
    <property type="match status" value="1"/>
</dbReference>
<dbReference type="GO" id="GO:0022857">
    <property type="term" value="F:transmembrane transporter activity"/>
    <property type="evidence" value="ECO:0007669"/>
    <property type="project" value="InterPro"/>
</dbReference>
<feature type="transmembrane region" description="Helical" evidence="8">
    <location>
        <begin position="381"/>
        <end position="398"/>
    </location>
</feature>
<dbReference type="InterPro" id="IPR020846">
    <property type="entry name" value="MFS_dom"/>
</dbReference>
<dbReference type="EMBL" id="RJVO01000009">
    <property type="protein sequence ID" value="ROH86459.1"/>
    <property type="molecule type" value="Genomic_DNA"/>
</dbReference>
<feature type="transmembrane region" description="Helical" evidence="8">
    <location>
        <begin position="312"/>
        <end position="333"/>
    </location>
</feature>
<feature type="transmembrane region" description="Helical" evidence="8">
    <location>
        <begin position="279"/>
        <end position="300"/>
    </location>
</feature>
<protein>
    <submittedName>
        <fullName evidence="10">DHA2 family efflux MFS transporter permease subunit</fullName>
    </submittedName>
</protein>
<dbReference type="Proteomes" id="UP000282106">
    <property type="component" value="Unassembled WGS sequence"/>
</dbReference>
<name>A0A3N0V0Y8_9GAMM</name>
<dbReference type="AlphaFoldDB" id="A0A3N0V0Y8"/>
<dbReference type="InParanoid" id="A0A3N0V0Y8"/>
<accession>A0A3N0V0Y8</accession>
<evidence type="ECO:0000256" key="6">
    <source>
        <dbReference type="ARBA" id="ARBA00022989"/>
    </source>
</evidence>
<keyword evidence="7 8" id="KW-0472">Membrane</keyword>
<comment type="subcellular location">
    <subcellularLocation>
        <location evidence="1">Cell membrane</location>
        <topology evidence="1">Multi-pass membrane protein</topology>
    </subcellularLocation>
</comment>
<dbReference type="CDD" id="cd17503">
    <property type="entry name" value="MFS_LmrB_MDR_like"/>
    <property type="match status" value="1"/>
</dbReference>
<gene>
    <name evidence="10" type="ORF">ED208_15595</name>
</gene>
<feature type="transmembrane region" description="Helical" evidence="8">
    <location>
        <begin position="61"/>
        <end position="81"/>
    </location>
</feature>
<evidence type="ECO:0000256" key="1">
    <source>
        <dbReference type="ARBA" id="ARBA00004651"/>
    </source>
</evidence>
<evidence type="ECO:0000313" key="10">
    <source>
        <dbReference type="EMBL" id="ROH86459.1"/>
    </source>
</evidence>
<keyword evidence="3" id="KW-0813">Transport</keyword>
<dbReference type="GO" id="GO:0005886">
    <property type="term" value="C:plasma membrane"/>
    <property type="evidence" value="ECO:0007669"/>
    <property type="project" value="UniProtKB-SubCell"/>
</dbReference>
<dbReference type="Pfam" id="PF07690">
    <property type="entry name" value="MFS_1"/>
    <property type="match status" value="1"/>
</dbReference>
<dbReference type="RefSeq" id="WP_123212854.1">
    <property type="nucleotide sequence ID" value="NZ_RJVO01000009.1"/>
</dbReference>
<dbReference type="Gene3D" id="1.20.1250.20">
    <property type="entry name" value="MFS general substrate transporter like domains"/>
    <property type="match status" value="1"/>
</dbReference>
<evidence type="ECO:0000313" key="11">
    <source>
        <dbReference type="Proteomes" id="UP000282106"/>
    </source>
</evidence>
<evidence type="ECO:0000256" key="7">
    <source>
        <dbReference type="ARBA" id="ARBA00023136"/>
    </source>
</evidence>
<feature type="transmembrane region" description="Helical" evidence="8">
    <location>
        <begin position="21"/>
        <end position="41"/>
    </location>
</feature>
<keyword evidence="11" id="KW-1185">Reference proteome</keyword>
<proteinExistence type="inferred from homology"/>
<dbReference type="PROSITE" id="PS50850">
    <property type="entry name" value="MFS"/>
    <property type="match status" value="1"/>
</dbReference>
<evidence type="ECO:0000256" key="2">
    <source>
        <dbReference type="ARBA" id="ARBA00008537"/>
    </source>
</evidence>
<evidence type="ECO:0000259" key="9">
    <source>
        <dbReference type="PROSITE" id="PS50850"/>
    </source>
</evidence>
<reference evidence="10 11" key="1">
    <citation type="submission" date="2018-10" db="EMBL/GenBank/DDBJ databases">
        <authorList>
            <person name="Chen W.-M."/>
        </authorList>
    </citation>
    <scope>NUCLEOTIDE SEQUENCE [LARGE SCALE GENOMIC DNA]</scope>
    <source>
        <strain evidence="10 11">THS-13</strain>
    </source>
</reference>
<dbReference type="PANTHER" id="PTHR42718">
    <property type="entry name" value="MAJOR FACILITATOR SUPERFAMILY MULTIDRUG TRANSPORTER MFSC"/>
    <property type="match status" value="1"/>
</dbReference>
<feature type="transmembrane region" description="Helical" evidence="8">
    <location>
        <begin position="114"/>
        <end position="139"/>
    </location>
</feature>
<comment type="similarity">
    <text evidence="2">Belongs to the major facilitator superfamily. EmrB family.</text>
</comment>
<dbReference type="InterPro" id="IPR004638">
    <property type="entry name" value="EmrB-like"/>
</dbReference>
<dbReference type="SUPFAM" id="SSF103473">
    <property type="entry name" value="MFS general substrate transporter"/>
    <property type="match status" value="1"/>
</dbReference>
<feature type="transmembrane region" description="Helical" evidence="8">
    <location>
        <begin position="494"/>
        <end position="512"/>
    </location>
</feature>
<feature type="transmembrane region" description="Helical" evidence="8">
    <location>
        <begin position="88"/>
        <end position="108"/>
    </location>
</feature>
<evidence type="ECO:0000256" key="8">
    <source>
        <dbReference type="SAM" id="Phobius"/>
    </source>
</evidence>
<evidence type="ECO:0000256" key="3">
    <source>
        <dbReference type="ARBA" id="ARBA00022448"/>
    </source>
</evidence>
<dbReference type="NCBIfam" id="TIGR00711">
    <property type="entry name" value="efflux_EmrB"/>
    <property type="match status" value="1"/>
</dbReference>
<dbReference type="PANTHER" id="PTHR42718:SF9">
    <property type="entry name" value="MAJOR FACILITATOR SUPERFAMILY MULTIDRUG TRANSPORTER MFSC"/>
    <property type="match status" value="1"/>
</dbReference>
<feature type="transmembrane region" description="Helical" evidence="8">
    <location>
        <begin position="146"/>
        <end position="169"/>
    </location>
</feature>
<evidence type="ECO:0000256" key="4">
    <source>
        <dbReference type="ARBA" id="ARBA00022475"/>
    </source>
</evidence>
<keyword evidence="6 8" id="KW-1133">Transmembrane helix</keyword>
<keyword evidence="4" id="KW-1003">Cell membrane</keyword>
<sequence>MNDDGQLLSEEERKAAYRRAWFGFIAMMFGNFMAILDIQIVASSLKEIQAGLSASADELTWVQTSYLIAEVIAIPLSGYLSRMMSTRIYFVISAIGFTLASLLCAFAWNIESMIVFRVLQGFLGGGMIPTTLGAIFLLFPPEKRQLPTVLVGLVMTTAPALGPTLGGYLTAAFSWHWLFFINIIPGTLLSIVVWQYVRFDKPDWSLLRKIDLWGLLGMALFLGSLEFVLDEGPRHDWFEDELVWRMFWVMLAGAALFFWRAFSAEHPIVELRTYKNRNFVFGSIAAFVVGVMIFGMVYLVPTFLGGVRGYNSLQIGQTMMVMGVAMFSSAPLVGRLATKLDLRLLLAYGLSMVAAGTYLNAHLTADSGFWQFFWPQVMRGHGFMFCMITMTGLAMGTLSPDQVKNGSGLFNLMRNLGGAIGLALINTGLHERSWFHYAHLSASINDARAPVQEALSNGSALLRPELGGDAGAATLGRIAGLVQQQAAIMSFNDVMLVMSLLCALAVLLLPFADKPQMLGAAAGGAH</sequence>
<feature type="transmembrane region" description="Helical" evidence="8">
    <location>
        <begin position="345"/>
        <end position="361"/>
    </location>
</feature>